<dbReference type="InterPro" id="IPR011684">
    <property type="entry name" value="NAB"/>
</dbReference>
<dbReference type="PANTHER" id="PTHR32258:SF22">
    <property type="entry name" value="PROTEIN NETWORKED 3A-LIKE"/>
    <property type="match status" value="1"/>
</dbReference>
<evidence type="ECO:0000313" key="5">
    <source>
        <dbReference type="Proteomes" id="UP000554482"/>
    </source>
</evidence>
<comment type="caution">
    <text evidence="4">The sequence shown here is derived from an EMBL/GenBank/DDBJ whole genome shotgun (WGS) entry which is preliminary data.</text>
</comment>
<comment type="similarity">
    <text evidence="2">Belongs to the NET family.</text>
</comment>
<evidence type="ECO:0000256" key="1">
    <source>
        <dbReference type="ARBA" id="ARBA00023054"/>
    </source>
</evidence>
<gene>
    <name evidence="4" type="ORF">FRX31_035135</name>
</gene>
<keyword evidence="1" id="KW-0175">Coiled coil</keyword>
<keyword evidence="5" id="KW-1185">Reference proteome</keyword>
<reference evidence="4 5" key="1">
    <citation type="submission" date="2020-06" db="EMBL/GenBank/DDBJ databases">
        <title>Transcriptomic and genomic resources for Thalictrum thalictroides and T. hernandezii: Facilitating candidate gene discovery in an emerging model plant lineage.</title>
        <authorList>
            <person name="Arias T."/>
            <person name="Riano-Pachon D.M."/>
            <person name="Di Stilio V.S."/>
        </authorList>
    </citation>
    <scope>NUCLEOTIDE SEQUENCE [LARGE SCALE GENOMIC DNA]</scope>
    <source>
        <strain evidence="5">cv. WT478/WT964</strain>
        <tissue evidence="4">Leaves</tissue>
    </source>
</reference>
<sequence>MCAMENKSTTTTVSPAYSWLWGSHNSNPNQSQWLQTTLSELDEKTKAMLALIEEDGDTFAQRAEMYYKKRPELINMLEEFHKSYRSLAERHDQHLRCESSRMTHSNYYKHQVQHCYGTESYSDSNVAGNMSNFNIVYLDKATDESELSGIRDMKKEIEIGENVVHQVDKKMKGCKKMCQNNIIEENFGARTSMESKESMWCKLRLQVSMLMEDNLRQQSELIKRNDEKRKAIKDLCFQLDKLMDENRNLQQNCLKCSKVGMKQNQSDQISKFKGLFLGKFFKCNG</sequence>
<dbReference type="GO" id="GO:0003779">
    <property type="term" value="F:actin binding"/>
    <property type="evidence" value="ECO:0007669"/>
    <property type="project" value="InterPro"/>
</dbReference>
<dbReference type="Proteomes" id="UP000554482">
    <property type="component" value="Unassembled WGS sequence"/>
</dbReference>
<evidence type="ECO:0000313" key="4">
    <source>
        <dbReference type="EMBL" id="KAF5175279.1"/>
    </source>
</evidence>
<feature type="domain" description="NAB" evidence="3">
    <location>
        <begin position="17"/>
        <end position="98"/>
    </location>
</feature>
<dbReference type="InterPro" id="IPR051861">
    <property type="entry name" value="NET_actin-binding_domain"/>
</dbReference>
<accession>A0A7J6URZ6</accession>
<dbReference type="EMBL" id="JABWDY010044271">
    <property type="protein sequence ID" value="KAF5175279.1"/>
    <property type="molecule type" value="Genomic_DNA"/>
</dbReference>
<dbReference type="PROSITE" id="PS51774">
    <property type="entry name" value="NAB"/>
    <property type="match status" value="1"/>
</dbReference>
<proteinExistence type="inferred from homology"/>
<organism evidence="4 5">
    <name type="scientific">Thalictrum thalictroides</name>
    <name type="common">Rue-anemone</name>
    <name type="synonym">Anemone thalictroides</name>
    <dbReference type="NCBI Taxonomy" id="46969"/>
    <lineage>
        <taxon>Eukaryota</taxon>
        <taxon>Viridiplantae</taxon>
        <taxon>Streptophyta</taxon>
        <taxon>Embryophyta</taxon>
        <taxon>Tracheophyta</taxon>
        <taxon>Spermatophyta</taxon>
        <taxon>Magnoliopsida</taxon>
        <taxon>Ranunculales</taxon>
        <taxon>Ranunculaceae</taxon>
        <taxon>Thalictroideae</taxon>
        <taxon>Thalictrum</taxon>
    </lineage>
</organism>
<evidence type="ECO:0000256" key="2">
    <source>
        <dbReference type="ARBA" id="ARBA00038006"/>
    </source>
</evidence>
<protein>
    <submittedName>
        <fullName evidence="4">Networked 3a</fullName>
    </submittedName>
</protein>
<dbReference type="PANTHER" id="PTHR32258">
    <property type="entry name" value="PROTEIN NETWORKED 4A"/>
    <property type="match status" value="1"/>
</dbReference>
<name>A0A7J6URZ6_THATH</name>
<evidence type="ECO:0000259" key="3">
    <source>
        <dbReference type="PROSITE" id="PS51774"/>
    </source>
</evidence>
<dbReference type="OrthoDB" id="1924020at2759"/>
<dbReference type="Pfam" id="PF07765">
    <property type="entry name" value="KIP1"/>
    <property type="match status" value="1"/>
</dbReference>
<dbReference type="AlphaFoldDB" id="A0A7J6URZ6"/>